<accession>A0ABS5SC72</accession>
<reference evidence="1 2" key="1">
    <citation type="submission" date="2021-05" db="EMBL/GenBank/DDBJ databases">
        <title>The draft genome of Geobacter luticola JCM 17780.</title>
        <authorList>
            <person name="Xu Z."/>
            <person name="Masuda Y."/>
            <person name="Itoh H."/>
            <person name="Senoo K."/>
        </authorList>
    </citation>
    <scope>NUCLEOTIDE SEQUENCE [LARGE SCALE GENOMIC DNA]</scope>
    <source>
        <strain evidence="1 2">JCM 17780</strain>
    </source>
</reference>
<dbReference type="PANTHER" id="PTHR37953:SF1">
    <property type="entry name" value="UPF0127 PROTEIN MJ1496"/>
    <property type="match status" value="1"/>
</dbReference>
<keyword evidence="2" id="KW-1185">Reference proteome</keyword>
<evidence type="ECO:0000313" key="1">
    <source>
        <dbReference type="EMBL" id="MBT0652957.1"/>
    </source>
</evidence>
<dbReference type="Proteomes" id="UP000756860">
    <property type="component" value="Unassembled WGS sequence"/>
</dbReference>
<evidence type="ECO:0000313" key="2">
    <source>
        <dbReference type="Proteomes" id="UP000756860"/>
    </source>
</evidence>
<protein>
    <submittedName>
        <fullName evidence="1">DUF192 domain-containing protein</fullName>
    </submittedName>
</protein>
<organism evidence="1 2">
    <name type="scientific">Geomobilimonas luticola</name>
    <dbReference type="NCBI Taxonomy" id="1114878"/>
    <lineage>
        <taxon>Bacteria</taxon>
        <taxon>Pseudomonadati</taxon>
        <taxon>Thermodesulfobacteriota</taxon>
        <taxon>Desulfuromonadia</taxon>
        <taxon>Geobacterales</taxon>
        <taxon>Geobacteraceae</taxon>
        <taxon>Geomobilimonas</taxon>
    </lineage>
</organism>
<dbReference type="PANTHER" id="PTHR37953">
    <property type="entry name" value="UPF0127 PROTEIN MJ1496"/>
    <property type="match status" value="1"/>
</dbReference>
<dbReference type="Pfam" id="PF02643">
    <property type="entry name" value="DUF192"/>
    <property type="match status" value="1"/>
</dbReference>
<dbReference type="Gene3D" id="2.60.120.1140">
    <property type="entry name" value="Protein of unknown function DUF192"/>
    <property type="match status" value="1"/>
</dbReference>
<comment type="caution">
    <text evidence="1">The sequence shown here is derived from an EMBL/GenBank/DDBJ whole genome shotgun (WGS) entry which is preliminary data.</text>
</comment>
<sequence>MKAVNCTTGNTLADDVSIADTLFTRMKGLLGRSDLPSGKGLLIRPCKGVHTFCMQFPIDVIFLDKANRVISLAEGLQPNRMTKVLQGATSVIELPAGTLSTTNTSVGDEVVIA</sequence>
<name>A0ABS5SC72_9BACT</name>
<dbReference type="EMBL" id="JAHCVK010000002">
    <property type="protein sequence ID" value="MBT0652957.1"/>
    <property type="molecule type" value="Genomic_DNA"/>
</dbReference>
<dbReference type="InterPro" id="IPR038695">
    <property type="entry name" value="Saro_0823-like_sf"/>
</dbReference>
<gene>
    <name evidence="1" type="ORF">KI810_07810</name>
</gene>
<proteinExistence type="predicted"/>
<dbReference type="InterPro" id="IPR003795">
    <property type="entry name" value="DUF192"/>
</dbReference>